<proteinExistence type="predicted"/>
<accession>A0A1H3GIX3</accession>
<gene>
    <name evidence="1" type="ORF">SAMN05444338_12314</name>
</gene>
<sequence length="204" mass="23571">MFYIYIQIKNKNTFISTINLIMKKNFLLLIILFSIQSQSQTYIKVNALTTLLTVPNIGIETSIGKKSTFQFDILASPWKSINGKPKQFYTFIPEYRYHFHEKNNGFYVGAHIGATLFNFQKWNYLNTDQYEKGFGYIMGATIGYQTKINDKFMLDVFLGGGNQQGFYKGYLISSGERYDGAENYNKSGEWLPYRGGVMVSYKLN</sequence>
<evidence type="ECO:0008006" key="3">
    <source>
        <dbReference type="Google" id="ProtNLM"/>
    </source>
</evidence>
<evidence type="ECO:0000313" key="1">
    <source>
        <dbReference type="EMBL" id="SDY03221.1"/>
    </source>
</evidence>
<dbReference type="Pfam" id="PF12099">
    <property type="entry name" value="DUF3575"/>
    <property type="match status" value="1"/>
</dbReference>
<dbReference type="AlphaFoldDB" id="A0A1H3GIX3"/>
<dbReference type="InterPro" id="IPR021958">
    <property type="entry name" value="DUF3575"/>
</dbReference>
<name>A0A1H3GIX3_9FLAO</name>
<evidence type="ECO:0000313" key="2">
    <source>
        <dbReference type="Proteomes" id="UP000198569"/>
    </source>
</evidence>
<organism evidence="1 2">
    <name type="scientific">Flavobacterium degerlachei</name>
    <dbReference type="NCBI Taxonomy" id="229203"/>
    <lineage>
        <taxon>Bacteria</taxon>
        <taxon>Pseudomonadati</taxon>
        <taxon>Bacteroidota</taxon>
        <taxon>Flavobacteriia</taxon>
        <taxon>Flavobacteriales</taxon>
        <taxon>Flavobacteriaceae</taxon>
        <taxon>Flavobacterium</taxon>
    </lineage>
</organism>
<protein>
    <recommendedName>
        <fullName evidence="3">DUF3575 domain-containing protein</fullName>
    </recommendedName>
</protein>
<dbReference type="Proteomes" id="UP000198569">
    <property type="component" value="Unassembled WGS sequence"/>
</dbReference>
<dbReference type="EMBL" id="FNMV01000023">
    <property type="protein sequence ID" value="SDY03221.1"/>
    <property type="molecule type" value="Genomic_DNA"/>
</dbReference>
<dbReference type="STRING" id="229203.SAMN05444338_12314"/>
<keyword evidence="2" id="KW-1185">Reference proteome</keyword>
<reference evidence="2" key="1">
    <citation type="submission" date="2016-10" db="EMBL/GenBank/DDBJ databases">
        <authorList>
            <person name="Varghese N."/>
            <person name="Submissions S."/>
        </authorList>
    </citation>
    <scope>NUCLEOTIDE SEQUENCE [LARGE SCALE GENOMIC DNA]</scope>
    <source>
        <strain evidence="2">DSM 15718</strain>
    </source>
</reference>